<dbReference type="PROSITE" id="PS51257">
    <property type="entry name" value="PROKAR_LIPOPROTEIN"/>
    <property type="match status" value="1"/>
</dbReference>
<gene>
    <name evidence="1" type="ORF">NCTC11632_00732</name>
</gene>
<accession>A0A379E885</accession>
<name>A0A379E885_9PORP</name>
<evidence type="ECO:0008006" key="3">
    <source>
        <dbReference type="Google" id="ProtNLM"/>
    </source>
</evidence>
<dbReference type="EMBL" id="UGTF01000002">
    <property type="protein sequence ID" value="SUB88660.1"/>
    <property type="molecule type" value="Genomic_DNA"/>
</dbReference>
<organism evidence="1 2">
    <name type="scientific">Porphyromonas macacae</name>
    <dbReference type="NCBI Taxonomy" id="28115"/>
    <lineage>
        <taxon>Bacteria</taxon>
        <taxon>Pseudomonadati</taxon>
        <taxon>Bacteroidota</taxon>
        <taxon>Bacteroidia</taxon>
        <taxon>Bacteroidales</taxon>
        <taxon>Porphyromonadaceae</taxon>
        <taxon>Porphyromonas</taxon>
    </lineage>
</organism>
<evidence type="ECO:0000313" key="2">
    <source>
        <dbReference type="Proteomes" id="UP000254156"/>
    </source>
</evidence>
<dbReference type="AlphaFoldDB" id="A0A379E885"/>
<proteinExistence type="predicted"/>
<dbReference type="RefSeq" id="WP_025004543.1">
    <property type="nucleotide sequence ID" value="NZ_UGTF01000002.1"/>
</dbReference>
<reference evidence="1 2" key="1">
    <citation type="submission" date="2018-06" db="EMBL/GenBank/DDBJ databases">
        <authorList>
            <consortium name="Pathogen Informatics"/>
            <person name="Doyle S."/>
        </authorList>
    </citation>
    <scope>NUCLEOTIDE SEQUENCE [LARGE SCALE GENOMIC DNA]</scope>
    <source>
        <strain evidence="1 2">NCTC11632</strain>
    </source>
</reference>
<sequence length="219" mass="25702">MLELVKMIPGNYARISKYLVRVLLTLLWVYSLSSCGIWGSGTYKNVSCDFDYSIKEEDKTLDVSKYELRKNNENDSCIIRVTDISSYDYTKRIYYKRTGIEKILCYDSNQKIRYAFFEYSEARIGPRYYFDEHGNITDSVDTDAGYTICWAQAMAIGKAHAGHKIHKTKPNLILTKEDEEIIRWQFFYTNKKEERKRVIIDGQTGRILEERRVVVICSN</sequence>
<protein>
    <recommendedName>
        <fullName evidence="3">Lipoprotein</fullName>
    </recommendedName>
</protein>
<dbReference type="Proteomes" id="UP000254156">
    <property type="component" value="Unassembled WGS sequence"/>
</dbReference>
<evidence type="ECO:0000313" key="1">
    <source>
        <dbReference type="EMBL" id="SUB88660.1"/>
    </source>
</evidence>